<feature type="transmembrane region" description="Helical" evidence="6">
    <location>
        <begin position="26"/>
        <end position="55"/>
    </location>
</feature>
<organism evidence="7 8">
    <name type="scientific">Pogona vitticeps</name>
    <name type="common">central bearded dragon</name>
    <dbReference type="NCBI Taxonomy" id="103695"/>
    <lineage>
        <taxon>Eukaryota</taxon>
        <taxon>Metazoa</taxon>
        <taxon>Chordata</taxon>
        <taxon>Craniata</taxon>
        <taxon>Vertebrata</taxon>
        <taxon>Euteleostomi</taxon>
        <taxon>Lepidosauria</taxon>
        <taxon>Squamata</taxon>
        <taxon>Bifurcata</taxon>
        <taxon>Unidentata</taxon>
        <taxon>Episquamata</taxon>
        <taxon>Toxicofera</taxon>
        <taxon>Iguania</taxon>
        <taxon>Acrodonta</taxon>
        <taxon>Agamidae</taxon>
        <taxon>Amphibolurinae</taxon>
        <taxon>Pogona</taxon>
    </lineage>
</organism>
<dbReference type="Pfam" id="PF06140">
    <property type="entry name" value="Ifi-6-16"/>
    <property type="match status" value="1"/>
</dbReference>
<proteinExistence type="inferred from homology"/>
<keyword evidence="7" id="KW-1185">Reference proteome</keyword>
<dbReference type="InterPro" id="IPR038213">
    <property type="entry name" value="IFI6/IFI27-like_sf"/>
</dbReference>
<dbReference type="GeneID" id="110082508"/>
<evidence type="ECO:0000256" key="5">
    <source>
        <dbReference type="ARBA" id="ARBA00023136"/>
    </source>
</evidence>
<evidence type="ECO:0000313" key="8">
    <source>
        <dbReference type="RefSeq" id="XP_072836324.1"/>
    </source>
</evidence>
<dbReference type="PANTHER" id="PTHR16932:SF18">
    <property type="entry name" value="INTERFERON, ALPHA-INDUCIBLE PROTEIN 27-LIKE 2"/>
    <property type="match status" value="1"/>
</dbReference>
<sequence>MPEVCGSMQNFKESLRRLANMGKGGLIGGALGIGLTACAIPALLGVVGFTSGGIAAGSFAAKMMSASAVAAGGGVPAGSTVAVLQSVGAAGLATSTKAGVTAVTASVGAGIGASKKPLGPLIRLWKAKWYR</sequence>
<comment type="similarity">
    <text evidence="2">Belongs to the IFI6/IFI27 family.</text>
</comment>
<evidence type="ECO:0000313" key="7">
    <source>
        <dbReference type="Proteomes" id="UP001652642"/>
    </source>
</evidence>
<keyword evidence="4 6" id="KW-1133">Transmembrane helix</keyword>
<evidence type="ECO:0000256" key="4">
    <source>
        <dbReference type="ARBA" id="ARBA00022989"/>
    </source>
</evidence>
<comment type="subcellular location">
    <subcellularLocation>
        <location evidence="1">Membrane</location>
        <topology evidence="1">Multi-pass membrane protein</topology>
    </subcellularLocation>
</comment>
<keyword evidence="3 6" id="KW-0812">Transmembrane</keyword>
<protein>
    <submittedName>
        <fullName evidence="8">Interferon alpha-inducible protein 27-like protein 2A isoform X2</fullName>
    </submittedName>
</protein>
<reference evidence="8" key="1">
    <citation type="submission" date="2025-08" db="UniProtKB">
        <authorList>
            <consortium name="RefSeq"/>
        </authorList>
    </citation>
    <scope>IDENTIFICATION</scope>
</reference>
<accession>A0ABM5ET44</accession>
<gene>
    <name evidence="8" type="primary">LOC110082508</name>
</gene>
<dbReference type="RefSeq" id="XP_072836324.1">
    <property type="nucleotide sequence ID" value="XM_072980223.1"/>
</dbReference>
<name>A0ABM5ET44_9SAUR</name>
<keyword evidence="5 6" id="KW-0472">Membrane</keyword>
<evidence type="ECO:0000256" key="1">
    <source>
        <dbReference type="ARBA" id="ARBA00004141"/>
    </source>
</evidence>
<dbReference type="InterPro" id="IPR009311">
    <property type="entry name" value="IFI6/IFI27-like"/>
</dbReference>
<dbReference type="Gene3D" id="6.10.110.10">
    <property type="match status" value="1"/>
</dbReference>
<dbReference type="Proteomes" id="UP001652642">
    <property type="component" value="Chromosome 9"/>
</dbReference>
<evidence type="ECO:0000256" key="2">
    <source>
        <dbReference type="ARBA" id="ARBA00007262"/>
    </source>
</evidence>
<evidence type="ECO:0000256" key="6">
    <source>
        <dbReference type="SAM" id="Phobius"/>
    </source>
</evidence>
<evidence type="ECO:0000256" key="3">
    <source>
        <dbReference type="ARBA" id="ARBA00022692"/>
    </source>
</evidence>
<dbReference type="PANTHER" id="PTHR16932">
    <property type="entry name" value="INTERFERON ALPHA-INDUCIBLE PROTEIN 27"/>
    <property type="match status" value="1"/>
</dbReference>